<evidence type="ECO:0000313" key="1">
    <source>
        <dbReference type="EMBL" id="PNX77020.1"/>
    </source>
</evidence>
<name>A0A2K3LES4_TRIPR</name>
<gene>
    <name evidence="1" type="ORF">L195_g032980</name>
</gene>
<proteinExistence type="predicted"/>
<comment type="caution">
    <text evidence="1">The sequence shown here is derived from an EMBL/GenBank/DDBJ whole genome shotgun (WGS) entry which is preliminary data.</text>
</comment>
<dbReference type="Proteomes" id="UP000236291">
    <property type="component" value="Unassembled WGS sequence"/>
</dbReference>
<reference evidence="1 2" key="1">
    <citation type="journal article" date="2014" name="Am. J. Bot.">
        <title>Genome assembly and annotation for red clover (Trifolium pratense; Fabaceae).</title>
        <authorList>
            <person name="Istvanek J."/>
            <person name="Jaros M."/>
            <person name="Krenek A."/>
            <person name="Repkova J."/>
        </authorList>
    </citation>
    <scope>NUCLEOTIDE SEQUENCE [LARGE SCALE GENOMIC DNA]</scope>
    <source>
        <strain evidence="2">cv. Tatra</strain>
        <tissue evidence="1">Young leaves</tissue>
    </source>
</reference>
<dbReference type="EMBL" id="ASHM01031644">
    <property type="protein sequence ID" value="PNX77020.1"/>
    <property type="molecule type" value="Genomic_DNA"/>
</dbReference>
<evidence type="ECO:0000313" key="2">
    <source>
        <dbReference type="Proteomes" id="UP000236291"/>
    </source>
</evidence>
<organism evidence="1 2">
    <name type="scientific">Trifolium pratense</name>
    <name type="common">Red clover</name>
    <dbReference type="NCBI Taxonomy" id="57577"/>
    <lineage>
        <taxon>Eukaryota</taxon>
        <taxon>Viridiplantae</taxon>
        <taxon>Streptophyta</taxon>
        <taxon>Embryophyta</taxon>
        <taxon>Tracheophyta</taxon>
        <taxon>Spermatophyta</taxon>
        <taxon>Magnoliopsida</taxon>
        <taxon>eudicotyledons</taxon>
        <taxon>Gunneridae</taxon>
        <taxon>Pentapetalae</taxon>
        <taxon>rosids</taxon>
        <taxon>fabids</taxon>
        <taxon>Fabales</taxon>
        <taxon>Fabaceae</taxon>
        <taxon>Papilionoideae</taxon>
        <taxon>50 kb inversion clade</taxon>
        <taxon>NPAAA clade</taxon>
        <taxon>Hologalegina</taxon>
        <taxon>IRL clade</taxon>
        <taxon>Trifolieae</taxon>
        <taxon>Trifolium</taxon>
    </lineage>
</organism>
<protein>
    <submittedName>
        <fullName evidence="1">Uncharacterized protein</fullName>
    </submittedName>
</protein>
<feature type="non-terminal residue" evidence="1">
    <location>
        <position position="85"/>
    </location>
</feature>
<reference evidence="1 2" key="2">
    <citation type="journal article" date="2017" name="Front. Plant Sci.">
        <title>Gene Classification and Mining of Molecular Markers Useful in Red Clover (Trifolium pratense) Breeding.</title>
        <authorList>
            <person name="Istvanek J."/>
            <person name="Dluhosova J."/>
            <person name="Dluhos P."/>
            <person name="Patkova L."/>
            <person name="Nedelnik J."/>
            <person name="Repkova J."/>
        </authorList>
    </citation>
    <scope>NUCLEOTIDE SEQUENCE [LARGE SCALE GENOMIC DNA]</scope>
    <source>
        <strain evidence="2">cv. Tatra</strain>
        <tissue evidence="1">Young leaves</tissue>
    </source>
</reference>
<accession>A0A2K3LES4</accession>
<dbReference type="AlphaFoldDB" id="A0A2K3LES4"/>
<sequence>MGDMVAPYGGFLAFRRGPPFATANTGTSRLPTLMHMKLLIKPFTLESTIPPSSPSHAHMHKGSSECYMCCNPDCNPQASDNYNYS</sequence>